<evidence type="ECO:0000313" key="3">
    <source>
        <dbReference type="Proteomes" id="UP001362999"/>
    </source>
</evidence>
<reference evidence="1 3" key="1">
    <citation type="journal article" date="2024" name="J Genomics">
        <title>Draft genome sequencing and assembly of Favolaschia claudopus CIRM-BRFM 2984 isolated from oak limbs.</title>
        <authorList>
            <person name="Navarro D."/>
            <person name="Drula E."/>
            <person name="Chaduli D."/>
            <person name="Cazenave R."/>
            <person name="Ahrendt S."/>
            <person name="Wang J."/>
            <person name="Lipzen A."/>
            <person name="Daum C."/>
            <person name="Barry K."/>
            <person name="Grigoriev I.V."/>
            <person name="Favel A."/>
            <person name="Rosso M.N."/>
            <person name="Martin F."/>
        </authorList>
    </citation>
    <scope>NUCLEOTIDE SEQUENCE [LARGE SCALE GENOMIC DNA]</scope>
    <source>
        <strain evidence="1 3">CIRM-BRFM 2984</strain>
    </source>
</reference>
<proteinExistence type="predicted"/>
<organism evidence="1 3">
    <name type="scientific">Favolaschia claudopus</name>
    <dbReference type="NCBI Taxonomy" id="2862362"/>
    <lineage>
        <taxon>Eukaryota</taxon>
        <taxon>Fungi</taxon>
        <taxon>Dikarya</taxon>
        <taxon>Basidiomycota</taxon>
        <taxon>Agaricomycotina</taxon>
        <taxon>Agaricomycetes</taxon>
        <taxon>Agaricomycetidae</taxon>
        <taxon>Agaricales</taxon>
        <taxon>Marasmiineae</taxon>
        <taxon>Mycenaceae</taxon>
        <taxon>Favolaschia</taxon>
    </lineage>
</organism>
<gene>
    <name evidence="2" type="ORF">R3P38DRAFT_3191548</name>
    <name evidence="1" type="ORF">R3P38DRAFT_3226149</name>
</gene>
<comment type="caution">
    <text evidence="1">The sequence shown here is derived from an EMBL/GenBank/DDBJ whole genome shotgun (WGS) entry which is preliminary data.</text>
</comment>
<dbReference type="Proteomes" id="UP001362999">
    <property type="component" value="Unassembled WGS sequence"/>
</dbReference>
<dbReference type="AlphaFoldDB" id="A0AAV9ZUZ8"/>
<accession>A0AAV9ZUZ8</accession>
<dbReference type="EMBL" id="JAWWNJ010000111">
    <property type="protein sequence ID" value="KAK6992312.1"/>
    <property type="molecule type" value="Genomic_DNA"/>
</dbReference>
<protein>
    <submittedName>
        <fullName evidence="1">Uncharacterized protein</fullName>
    </submittedName>
</protein>
<sequence length="77" mass="8621">MPNLQPLANDDDVIGDQGGFYMGGVNNGKGLDTQQLARLDEMLDNDEPQVIDNDRNEGVFAWFSDDEQEQDTTADDW</sequence>
<keyword evidence="3" id="KW-1185">Reference proteome</keyword>
<dbReference type="EMBL" id="JAWWNJ010000030">
    <property type="protein sequence ID" value="KAK7027197.1"/>
    <property type="molecule type" value="Genomic_DNA"/>
</dbReference>
<name>A0AAV9ZUZ8_9AGAR</name>
<evidence type="ECO:0000313" key="1">
    <source>
        <dbReference type="EMBL" id="KAK6992312.1"/>
    </source>
</evidence>
<evidence type="ECO:0000313" key="2">
    <source>
        <dbReference type="EMBL" id="KAK7027197.1"/>
    </source>
</evidence>